<proteinExistence type="inferred from homology"/>
<dbReference type="FunFam" id="3.40.50.2000:FF:000021">
    <property type="entry name" value="UDP-glucuronosyltransferase"/>
    <property type="match status" value="1"/>
</dbReference>
<dbReference type="Pfam" id="PF00012">
    <property type="entry name" value="HSP70"/>
    <property type="match status" value="1"/>
</dbReference>
<dbReference type="Gene3D" id="3.40.50.2000">
    <property type="entry name" value="Glycogen Phosphorylase B"/>
    <property type="match status" value="2"/>
</dbReference>
<evidence type="ECO:0000256" key="1">
    <source>
        <dbReference type="ARBA" id="ARBA00007381"/>
    </source>
</evidence>
<keyword evidence="6" id="KW-0067">ATP-binding</keyword>
<dbReference type="FunFam" id="3.40.50.2000:FF:000050">
    <property type="entry name" value="UDP-glucuronosyltransferase"/>
    <property type="match status" value="1"/>
</dbReference>
<gene>
    <name evidence="7" type="ORF">GEV33_014107</name>
</gene>
<dbReference type="FunFam" id="3.90.640.10:FF:000010">
    <property type="entry name" value="heat shock 70 kDa protein 14"/>
    <property type="match status" value="1"/>
</dbReference>
<dbReference type="InterPro" id="IPR043129">
    <property type="entry name" value="ATPase_NBD"/>
</dbReference>
<evidence type="ECO:0000313" key="8">
    <source>
        <dbReference type="Proteomes" id="UP000719412"/>
    </source>
</evidence>
<dbReference type="GO" id="GO:0140662">
    <property type="term" value="F:ATP-dependent protein folding chaperone"/>
    <property type="evidence" value="ECO:0007669"/>
    <property type="project" value="InterPro"/>
</dbReference>
<dbReference type="SUPFAM" id="SSF53067">
    <property type="entry name" value="Actin-like ATPase domain"/>
    <property type="match status" value="2"/>
</dbReference>
<evidence type="ECO:0000256" key="5">
    <source>
        <dbReference type="ARBA" id="ARBA00022741"/>
    </source>
</evidence>
<dbReference type="PANTHER" id="PTHR19375">
    <property type="entry name" value="HEAT SHOCK PROTEIN 70KDA"/>
    <property type="match status" value="1"/>
</dbReference>
<evidence type="ECO:0000256" key="3">
    <source>
        <dbReference type="ARBA" id="ARBA00022676"/>
    </source>
</evidence>
<evidence type="ECO:0000256" key="4">
    <source>
        <dbReference type="ARBA" id="ARBA00022679"/>
    </source>
</evidence>
<keyword evidence="5" id="KW-0547">Nucleotide-binding</keyword>
<dbReference type="Gene3D" id="2.60.34.10">
    <property type="entry name" value="Substrate Binding Domain Of DNAk, Chain A, domain 1"/>
    <property type="match status" value="1"/>
</dbReference>
<comment type="similarity">
    <text evidence="2">Belongs to the UDP-glycosyltransferase family.</text>
</comment>
<dbReference type="PROSITE" id="PS01036">
    <property type="entry name" value="HSP70_3"/>
    <property type="match status" value="1"/>
</dbReference>
<reference evidence="7" key="2">
    <citation type="submission" date="2021-08" db="EMBL/GenBank/DDBJ databases">
        <authorList>
            <person name="Eriksson T."/>
        </authorList>
    </citation>
    <scope>NUCLEOTIDE SEQUENCE</scope>
    <source>
        <strain evidence="7">Stoneville</strain>
        <tissue evidence="7">Whole head</tissue>
    </source>
</reference>
<dbReference type="PROSITE" id="PS00297">
    <property type="entry name" value="HSP70_1"/>
    <property type="match status" value="1"/>
</dbReference>
<comment type="similarity">
    <text evidence="1">Belongs to the heat shock protein 70 family.</text>
</comment>
<sequence>MSEVAIGIDLGTTNSCVYVHMNNRLKILESKEGGRITPSYVFFTDQNAVIVGQYAKRMADAKPEYGIYEIKRLVGRKYDDPYVKNNLNYLPFQVKNIGNEPAVVIQCRNQIIKKSPQDLCTYILEKIKTDAEAKLGHPIDKAVITVPAYFNIAQREVTLAAANRAGFTVLKLLNEPTAAALSYYYENNRSTEDESYSLVYDLGGGTFDVAILQKGDSDIKIVGVDGDTHLGGHDFDNLLVEHVCQVLIEKYNYNPKNDRRNMRRLSNECEEAKKILSVSEETVIILAAFLTDPNTIEIPITRKEFETKAQGLFKKTIDIVDRCLKKANLDNGDIKEVILSGGSTRIPKIQAMITDYFKGKALNKFINPDECVAEGAALQAAMLSKDSSQEITHIKITDVTALSLGISNFVDLMTFLIKRNTPIPTSNKTRRITVYNNQTSMTFDIYEGERLEAKKNHFLGVLEISDLTPAPPGECTIEVTMSIDQNGILKVSARETVSNKTKDLKIVYTRGSRSDGEIKNTLVDATENKQEDQRFSKFAELKGYVIKYCVRSMYNFEDKNLLAKYRAAYDKCADVSAVASPSHHIWNRALAFELANRGHNVTHIGPDQDDVTKPLNYSHILLEGVYEGMNDDFDVHEMASYSALAMVIESENWFISQCSFSLKSNGLKELLNYPSDFKFDAIILDVTAGACFYPLIQRFNYPPTVGVTPFLLPSYVSYNFGKQLSPVYIPWYCLPYSSEMSFIERVSNFVLTYADVALRYKRQYLEEYKEAVKVFGPNVPPMENLERHISLILANTDPILDHSHLLPPNIIPNLKQVVEEARNGIILFSLGTNIRSEKLKGHVQNAFLEAFRDLSQIVIWKYDGEINDLPKNVILKKWIPQNDILGHPNVKLLIGHGGALSTQEGMFHGVPMVLIPFLDDQHSNTKIVIKKGVVEKSDVGSMSWIFYRRYGKRRGIDELLELRGEVAVCCSQKSDRRMFLFVFGEFCVSIDEASFTVLGGSVESVNSNLVVSIQRVFDECGTRVLMEKVARMRERDSKGLAGYSSLAGGDLPQHVGLERGGVDGCSILDDEANDLYVCGWSISCLVCDLRGLGLTLKMLVQQATAWSFPWRILLAIAGFLCFWQLLDQAGWVPWYDFTPACGFNILYVAAVASPSHHIWNRALAFELANRGHNVTHIGPDQDDVPKPHNYSHILLEGVYEGLDADFDLNQMATYSALAMVIESENWFISQCSFSLKSNGLKELLNYPLDFKFDAIILDVTAGACFYPLIQRFNYPPTVGVTPFLLPSYVSYNFGKQLSPVYIPWYCLPYSSEMSFIERVWNFVLTYADVALRYKRQYPEEYKEAVKVFGPNLPLMENLERHISLILANTDPILDHSHMLPPNIIPNLKQVVEEASDGVILFSLGTNIRSEKLKGHVQNAFLEAFRDLSQIVIWKYDGEINDLPKNVILKKWIPQNDILGHPNVKLLIGHCGALSTQEGMFHGVPMVLIPFLDDQHSNTKIVIKKGRMESGVESTSSWSSGERWVYAVARRAAGGCFYLCLESFVNRLMRRPLRVRRVHLSLLKLDKAVFDECGTRVLIETVARMRERDSKDLAGYSSLAGGDLPQHVGLERGGVDGCSILDEANDLYVCVRILAAYPLRAFFWVCGACPAGDSLEFPLDDFPSNHRVFGFLAAPGPGGVGTLAEGARSQKASLLTLEPTPEVEFLSLNFTPTCGFNILYVAAVASPSHHIWNRALAFELANRGHNVTHIGPDQDDVPKPLNYSHILLEGI</sequence>
<dbReference type="PROSITE" id="PS00375">
    <property type="entry name" value="UDPGT"/>
    <property type="match status" value="2"/>
</dbReference>
<dbReference type="InterPro" id="IPR029047">
    <property type="entry name" value="HSP70_peptide-bd_sf"/>
</dbReference>
<dbReference type="SUPFAM" id="SSF100920">
    <property type="entry name" value="Heat shock protein 70kD (HSP70), peptide-binding domain"/>
    <property type="match status" value="1"/>
</dbReference>
<dbReference type="PRINTS" id="PR00301">
    <property type="entry name" value="HEATSHOCK70"/>
</dbReference>
<dbReference type="SUPFAM" id="SSF53756">
    <property type="entry name" value="UDP-Glycosyltransferase/glycogen phosphorylase"/>
    <property type="match status" value="2"/>
</dbReference>
<evidence type="ECO:0000256" key="6">
    <source>
        <dbReference type="ARBA" id="ARBA00022840"/>
    </source>
</evidence>
<protein>
    <submittedName>
        <fullName evidence="7">Uncharacterized protein</fullName>
    </submittedName>
</protein>
<organism evidence="7 8">
    <name type="scientific">Tenebrio molitor</name>
    <name type="common">Yellow mealworm beetle</name>
    <dbReference type="NCBI Taxonomy" id="7067"/>
    <lineage>
        <taxon>Eukaryota</taxon>
        <taxon>Metazoa</taxon>
        <taxon>Ecdysozoa</taxon>
        <taxon>Arthropoda</taxon>
        <taxon>Hexapoda</taxon>
        <taxon>Insecta</taxon>
        <taxon>Pterygota</taxon>
        <taxon>Neoptera</taxon>
        <taxon>Endopterygota</taxon>
        <taxon>Coleoptera</taxon>
        <taxon>Polyphaga</taxon>
        <taxon>Cucujiformia</taxon>
        <taxon>Tenebrionidae</taxon>
        <taxon>Tenebrio</taxon>
    </lineage>
</organism>
<dbReference type="InterPro" id="IPR018181">
    <property type="entry name" value="Heat_shock_70_CS"/>
</dbReference>
<keyword evidence="8" id="KW-1185">Reference proteome</keyword>
<dbReference type="InterPro" id="IPR002213">
    <property type="entry name" value="UDP_glucos_trans"/>
</dbReference>
<evidence type="ECO:0000313" key="7">
    <source>
        <dbReference type="EMBL" id="KAH0808684.1"/>
    </source>
</evidence>
<dbReference type="InterPro" id="IPR013126">
    <property type="entry name" value="Hsp_70_fam"/>
</dbReference>
<keyword evidence="4" id="KW-0808">Transferase</keyword>
<name>A0A8J6H5W6_TENMO</name>
<comment type="caution">
    <text evidence="7">The sequence shown here is derived from an EMBL/GenBank/DDBJ whole genome shotgun (WGS) entry which is preliminary data.</text>
</comment>
<dbReference type="Pfam" id="PF00201">
    <property type="entry name" value="UDPGT"/>
    <property type="match status" value="2"/>
</dbReference>
<dbReference type="Gene3D" id="3.30.420.40">
    <property type="match status" value="2"/>
</dbReference>
<dbReference type="EMBL" id="JABDTM020028597">
    <property type="protein sequence ID" value="KAH0808684.1"/>
    <property type="molecule type" value="Genomic_DNA"/>
</dbReference>
<dbReference type="GO" id="GO:0005524">
    <property type="term" value="F:ATP binding"/>
    <property type="evidence" value="ECO:0007669"/>
    <property type="project" value="UniProtKB-KW"/>
</dbReference>
<accession>A0A8J6H5W6</accession>
<reference evidence="7" key="1">
    <citation type="journal article" date="2020" name="J Insects Food Feed">
        <title>The yellow mealworm (Tenebrio molitor) genome: a resource for the emerging insects as food and feed industry.</title>
        <authorList>
            <person name="Eriksson T."/>
            <person name="Andere A."/>
            <person name="Kelstrup H."/>
            <person name="Emery V."/>
            <person name="Picard C."/>
        </authorList>
    </citation>
    <scope>NUCLEOTIDE SEQUENCE</scope>
    <source>
        <strain evidence="7">Stoneville</strain>
        <tissue evidence="7">Whole head</tissue>
    </source>
</reference>
<dbReference type="Gene3D" id="3.90.640.10">
    <property type="entry name" value="Actin, Chain A, domain 4"/>
    <property type="match status" value="1"/>
</dbReference>
<dbReference type="InterPro" id="IPR035595">
    <property type="entry name" value="UDP_glycos_trans_CS"/>
</dbReference>
<dbReference type="CDD" id="cd24028">
    <property type="entry name" value="ASKHA_NBD_HSP70_HSPA1-like"/>
    <property type="match status" value="1"/>
</dbReference>
<dbReference type="Proteomes" id="UP000719412">
    <property type="component" value="Unassembled WGS sequence"/>
</dbReference>
<evidence type="ECO:0000256" key="2">
    <source>
        <dbReference type="ARBA" id="ARBA00009995"/>
    </source>
</evidence>
<keyword evidence="3" id="KW-0328">Glycosyltransferase</keyword>
<dbReference type="CDD" id="cd03784">
    <property type="entry name" value="GT1_Gtf-like"/>
    <property type="match status" value="2"/>
</dbReference>
<dbReference type="GO" id="GO:0008194">
    <property type="term" value="F:UDP-glycosyltransferase activity"/>
    <property type="evidence" value="ECO:0007669"/>
    <property type="project" value="InterPro"/>
</dbReference>